<evidence type="ECO:0000256" key="4">
    <source>
        <dbReference type="ARBA" id="ARBA00022475"/>
    </source>
</evidence>
<dbReference type="InterPro" id="IPR017871">
    <property type="entry name" value="ABC_transporter-like_CS"/>
</dbReference>
<dbReference type="Gene3D" id="3.40.50.300">
    <property type="entry name" value="P-loop containing nucleotide triphosphate hydrolases"/>
    <property type="match status" value="1"/>
</dbReference>
<gene>
    <name evidence="12" type="ORF">ACFSR9_01545</name>
</gene>
<keyword evidence="7" id="KW-0472">Membrane</keyword>
<keyword evidence="6 12" id="KW-0067">ATP-binding</keyword>
<dbReference type="PANTHER" id="PTHR24220">
    <property type="entry name" value="IMPORT ATP-BINDING PROTEIN"/>
    <property type="match status" value="1"/>
</dbReference>
<evidence type="ECO:0000313" key="12">
    <source>
        <dbReference type="EMBL" id="MFD2608125.1"/>
    </source>
</evidence>
<comment type="similarity">
    <text evidence="8">Belongs to the ABC transporter superfamily. HrtA family.</text>
</comment>
<organism evidence="12 13">
    <name type="scientific">Deinococcus taklimakanensis</name>
    <dbReference type="NCBI Taxonomy" id="536443"/>
    <lineage>
        <taxon>Bacteria</taxon>
        <taxon>Thermotogati</taxon>
        <taxon>Deinococcota</taxon>
        <taxon>Deinococci</taxon>
        <taxon>Deinococcales</taxon>
        <taxon>Deinococcaceae</taxon>
        <taxon>Deinococcus</taxon>
    </lineage>
</organism>
<dbReference type="SMART" id="SM00382">
    <property type="entry name" value="AAA"/>
    <property type="match status" value="1"/>
</dbReference>
<comment type="caution">
    <text evidence="12">The sequence shown here is derived from an EMBL/GenBank/DDBJ whole genome shotgun (WGS) entry which is preliminary data.</text>
</comment>
<protein>
    <recommendedName>
        <fullName evidence="9">Putative hemin import ATP-binding protein HrtA</fullName>
    </recommendedName>
</protein>
<evidence type="ECO:0000256" key="9">
    <source>
        <dbReference type="ARBA" id="ARBA00024432"/>
    </source>
</evidence>
<evidence type="ECO:0000256" key="1">
    <source>
        <dbReference type="ARBA" id="ARBA00004202"/>
    </source>
</evidence>
<evidence type="ECO:0000313" key="13">
    <source>
        <dbReference type="Proteomes" id="UP001597475"/>
    </source>
</evidence>
<comment type="subcellular location">
    <subcellularLocation>
        <location evidence="1">Cell membrane</location>
        <topology evidence="1">Peripheral membrane protein</topology>
    </subcellularLocation>
</comment>
<dbReference type="InterPro" id="IPR017911">
    <property type="entry name" value="MacB-like_ATP-bd"/>
</dbReference>
<dbReference type="RefSeq" id="WP_386842391.1">
    <property type="nucleotide sequence ID" value="NZ_JBHUMK010000008.1"/>
</dbReference>
<dbReference type="InterPro" id="IPR003439">
    <property type="entry name" value="ABC_transporter-like_ATP-bd"/>
</dbReference>
<keyword evidence="4" id="KW-1003">Cell membrane</keyword>
<keyword evidence="5" id="KW-0547">Nucleotide-binding</keyword>
<proteinExistence type="inferred from homology"/>
<reference evidence="13" key="1">
    <citation type="journal article" date="2019" name="Int. J. Syst. Evol. Microbiol.">
        <title>The Global Catalogue of Microorganisms (GCM) 10K type strain sequencing project: providing services to taxonomists for standard genome sequencing and annotation.</title>
        <authorList>
            <consortium name="The Broad Institute Genomics Platform"/>
            <consortium name="The Broad Institute Genome Sequencing Center for Infectious Disease"/>
            <person name="Wu L."/>
            <person name="Ma J."/>
        </authorList>
    </citation>
    <scope>NUCLEOTIDE SEQUENCE [LARGE SCALE GENOMIC DNA]</scope>
    <source>
        <strain evidence="13">KCTC 33842</strain>
    </source>
</reference>
<evidence type="ECO:0000256" key="8">
    <source>
        <dbReference type="ARBA" id="ARBA00024359"/>
    </source>
</evidence>
<dbReference type="EMBL" id="JBHUMK010000008">
    <property type="protein sequence ID" value="MFD2608125.1"/>
    <property type="molecule type" value="Genomic_DNA"/>
</dbReference>
<comment type="subunit">
    <text evidence="2">The complex is composed of two ATP-binding proteins (HrtA), two transmembrane proteins (HrtB) and a solute-binding protein.</text>
</comment>
<evidence type="ECO:0000256" key="6">
    <source>
        <dbReference type="ARBA" id="ARBA00022840"/>
    </source>
</evidence>
<dbReference type="SUPFAM" id="SSF52540">
    <property type="entry name" value="P-loop containing nucleoside triphosphate hydrolases"/>
    <property type="match status" value="1"/>
</dbReference>
<feature type="domain" description="ABC transporter" evidence="11">
    <location>
        <begin position="21"/>
        <end position="240"/>
    </location>
</feature>
<dbReference type="PANTHER" id="PTHR24220:SF666">
    <property type="entry name" value="HEMIN IMPORT ATP-BINDING PROTEIN HRTA-RELATED"/>
    <property type="match status" value="1"/>
</dbReference>
<keyword evidence="13" id="KW-1185">Reference proteome</keyword>
<dbReference type="CDD" id="cd03255">
    <property type="entry name" value="ABC_MJ0796_LolCDE_FtsE"/>
    <property type="match status" value="1"/>
</dbReference>
<dbReference type="Proteomes" id="UP001597475">
    <property type="component" value="Unassembled WGS sequence"/>
</dbReference>
<dbReference type="Pfam" id="PF00005">
    <property type="entry name" value="ABC_tran"/>
    <property type="match status" value="1"/>
</dbReference>
<dbReference type="GO" id="GO:0005524">
    <property type="term" value="F:ATP binding"/>
    <property type="evidence" value="ECO:0007669"/>
    <property type="project" value="UniProtKB-KW"/>
</dbReference>
<sequence length="240" mass="25876">MTFQATQTHPQAHVQPSSPALALTQVSKTYGDGDGLITALHPTSLRVQPGELVAVNGPSGSGKSTFLSIAGALLRPTDGTVEISGVDVTRLRESDLPAFRLRHLGFVLQSSNLIPFLTVREQLTLVPRLAGQQDRNVRERADELLARLGLTERAGKYPDALSGGQRQRVAVARALMNDPDLILADEPTASLDSSRGREVVQMLAQAVHERGKAAVMVTHDERVLDLCDRVVTIVDGHLTE</sequence>
<evidence type="ECO:0000256" key="3">
    <source>
        <dbReference type="ARBA" id="ARBA00022448"/>
    </source>
</evidence>
<keyword evidence="3" id="KW-0813">Transport</keyword>
<dbReference type="PROSITE" id="PS50893">
    <property type="entry name" value="ABC_TRANSPORTER_2"/>
    <property type="match status" value="1"/>
</dbReference>
<dbReference type="InterPro" id="IPR027417">
    <property type="entry name" value="P-loop_NTPase"/>
</dbReference>
<evidence type="ECO:0000256" key="7">
    <source>
        <dbReference type="ARBA" id="ARBA00023136"/>
    </source>
</evidence>
<evidence type="ECO:0000259" key="11">
    <source>
        <dbReference type="PROSITE" id="PS50893"/>
    </source>
</evidence>
<dbReference type="PROSITE" id="PS00211">
    <property type="entry name" value="ABC_TRANSPORTER_1"/>
    <property type="match status" value="1"/>
</dbReference>
<comment type="function">
    <text evidence="10">Part of the ABC transporter complex hrt involved in hemin import. Responsible for energy coupling to the transport system.</text>
</comment>
<name>A0ABW5NZ95_9DEIO</name>
<evidence type="ECO:0000256" key="5">
    <source>
        <dbReference type="ARBA" id="ARBA00022741"/>
    </source>
</evidence>
<accession>A0ABW5NZ95</accession>
<evidence type="ECO:0000256" key="10">
    <source>
        <dbReference type="ARBA" id="ARBA00024721"/>
    </source>
</evidence>
<dbReference type="InterPro" id="IPR015854">
    <property type="entry name" value="ABC_transpr_LolD-like"/>
</dbReference>
<evidence type="ECO:0000256" key="2">
    <source>
        <dbReference type="ARBA" id="ARBA00011131"/>
    </source>
</evidence>
<dbReference type="InterPro" id="IPR003593">
    <property type="entry name" value="AAA+_ATPase"/>
</dbReference>